<feature type="compositionally biased region" description="Basic residues" evidence="1">
    <location>
        <begin position="354"/>
        <end position="364"/>
    </location>
</feature>
<name>A0A0S4IXJ6_BODSA</name>
<keyword evidence="3" id="KW-1185">Reference proteome</keyword>
<feature type="compositionally biased region" description="Low complexity" evidence="1">
    <location>
        <begin position="252"/>
        <end position="278"/>
    </location>
</feature>
<evidence type="ECO:0000313" key="2">
    <source>
        <dbReference type="EMBL" id="CUG40432.1"/>
    </source>
</evidence>
<evidence type="ECO:0000313" key="3">
    <source>
        <dbReference type="Proteomes" id="UP000051952"/>
    </source>
</evidence>
<dbReference type="Proteomes" id="UP000051952">
    <property type="component" value="Unassembled WGS sequence"/>
</dbReference>
<dbReference type="VEuPathDB" id="TriTrypDB:BSAL_78935"/>
<protein>
    <submittedName>
        <fullName evidence="2">Uncharacterized protein</fullName>
    </submittedName>
</protein>
<accession>A0A0S4IXJ6</accession>
<sequence>MATNDACLRQACRHLLSAVREEEQLSSRPEEVERLLCAAGAALDPLIAEESGRIQLGALFNTLLRDAPALGDLTSMRLSCSAVARCCMSGMSAPPPTQEPQDDEVQPSSVTLAVLDLEVVQLKLSQGMERWLAELVGHLPSLERISLLMCPGLTLDVLLCILRSLERSPTILSVLIPKKLHDSLLIQQQQKSTVSSRLLSLVQSKTLGASTSVVKDNTTPLSELLHQQVTAGRHNSRTSGGARTNNNDNEEQLPAAAHAPSSSLPQLTSSRSNNSGTASSDAVWAERVFLRCKIPVATVYSHRSRRRLFAYFEALRSTGGKDGRLQAEELEQARRFLQRDSTMQAKYEEEARRLQRKKRGRHERRGGGGRAGGGRDDYSSESDDSDLLDDDNEEVIGLPDALRLVQRNGISMTMALTDLISVEGKLVALRRKGNEALASKVWSAVETLRTESRIKMSFKESERVERARERLEMEHQNAPANENDMVWALDALKSFGFREEDVEVSGGSIGAASSAAGGHQNVVRETIDHLNRSTVTAASGERLQRAVRIVQQSKQEQYRRTEAAGQHVSGTAAPSSLAAMPVADIDRFARQTLRAMFHFDDVDSLTVARAEDVEEELNQLGAGDAEMARWALKALQQIKYGRGVTEDVVEMYRQLQRRGLTK</sequence>
<feature type="compositionally biased region" description="Polar residues" evidence="1">
    <location>
        <begin position="237"/>
        <end position="247"/>
    </location>
</feature>
<organism evidence="2 3">
    <name type="scientific">Bodo saltans</name>
    <name type="common">Flagellated protozoan</name>
    <dbReference type="NCBI Taxonomy" id="75058"/>
    <lineage>
        <taxon>Eukaryota</taxon>
        <taxon>Discoba</taxon>
        <taxon>Euglenozoa</taxon>
        <taxon>Kinetoplastea</taxon>
        <taxon>Metakinetoplastina</taxon>
        <taxon>Eubodonida</taxon>
        <taxon>Bodonidae</taxon>
        <taxon>Bodo</taxon>
    </lineage>
</organism>
<dbReference type="AlphaFoldDB" id="A0A0S4IXJ6"/>
<dbReference type="EMBL" id="CYKH01000790">
    <property type="protein sequence ID" value="CUG40432.1"/>
    <property type="molecule type" value="Genomic_DNA"/>
</dbReference>
<gene>
    <name evidence="2" type="ORF">BSAL_78935</name>
</gene>
<reference evidence="3" key="1">
    <citation type="submission" date="2015-09" db="EMBL/GenBank/DDBJ databases">
        <authorList>
            <consortium name="Pathogen Informatics"/>
        </authorList>
    </citation>
    <scope>NUCLEOTIDE SEQUENCE [LARGE SCALE GENOMIC DNA]</scope>
    <source>
        <strain evidence="3">Lake Konstanz</strain>
    </source>
</reference>
<feature type="region of interest" description="Disordered" evidence="1">
    <location>
        <begin position="336"/>
        <end position="391"/>
    </location>
</feature>
<evidence type="ECO:0000256" key="1">
    <source>
        <dbReference type="SAM" id="MobiDB-lite"/>
    </source>
</evidence>
<feature type="compositionally biased region" description="Acidic residues" evidence="1">
    <location>
        <begin position="379"/>
        <end position="391"/>
    </location>
</feature>
<feature type="region of interest" description="Disordered" evidence="1">
    <location>
        <begin position="228"/>
        <end position="278"/>
    </location>
</feature>
<proteinExistence type="predicted"/>